<comment type="caution">
    <text evidence="4">The sequence shown here is derived from an EMBL/GenBank/DDBJ whole genome shotgun (WGS) entry which is preliminary data.</text>
</comment>
<evidence type="ECO:0000256" key="1">
    <source>
        <dbReference type="ARBA" id="ARBA00004173"/>
    </source>
</evidence>
<name>A0ABR1ADI8_POLSC</name>
<proteinExistence type="inferred from homology"/>
<protein>
    <recommendedName>
        <fullName evidence="6">28S ribosomal protein S36, mitochondrial</fullName>
    </recommendedName>
</protein>
<evidence type="ECO:0000256" key="3">
    <source>
        <dbReference type="ARBA" id="ARBA00043970"/>
    </source>
</evidence>
<accession>A0ABR1ADI8</accession>
<gene>
    <name evidence="4" type="ORF">RUM44_005494</name>
</gene>
<dbReference type="EMBL" id="JAWJWF010000052">
    <property type="protein sequence ID" value="KAK6617163.1"/>
    <property type="molecule type" value="Genomic_DNA"/>
</dbReference>
<dbReference type="InterPro" id="IPR020373">
    <property type="entry name" value="Kgd4/YMR-31"/>
</dbReference>
<keyword evidence="5" id="KW-1185">Reference proteome</keyword>
<comment type="similarity">
    <text evidence="3">Belongs to the alpha-ketoglutarate dehydrogenase component 4 family.</text>
</comment>
<evidence type="ECO:0000313" key="5">
    <source>
        <dbReference type="Proteomes" id="UP001359485"/>
    </source>
</evidence>
<evidence type="ECO:0008006" key="6">
    <source>
        <dbReference type="Google" id="ProtNLM"/>
    </source>
</evidence>
<dbReference type="Pfam" id="PF10937">
    <property type="entry name" value="Kgd4-YMR31"/>
    <property type="match status" value="1"/>
</dbReference>
<reference evidence="4 5" key="1">
    <citation type="submission" date="2023-09" db="EMBL/GenBank/DDBJ databases">
        <title>Genomes of two closely related lineages of the louse Polyplax serrata with different host specificities.</title>
        <authorList>
            <person name="Martinu J."/>
            <person name="Tarabai H."/>
            <person name="Stefka J."/>
            <person name="Hypsa V."/>
        </authorList>
    </citation>
    <scope>NUCLEOTIDE SEQUENCE [LARGE SCALE GENOMIC DNA]</scope>
    <source>
        <strain evidence="4">98ZLc_SE</strain>
    </source>
</reference>
<comment type="subcellular location">
    <subcellularLocation>
        <location evidence="1">Mitochondrion</location>
    </subcellularLocation>
</comment>
<keyword evidence="2" id="KW-0496">Mitochondrion</keyword>
<evidence type="ECO:0000256" key="2">
    <source>
        <dbReference type="ARBA" id="ARBA00023128"/>
    </source>
</evidence>
<organism evidence="4 5">
    <name type="scientific">Polyplax serrata</name>
    <name type="common">Common mouse louse</name>
    <dbReference type="NCBI Taxonomy" id="468196"/>
    <lineage>
        <taxon>Eukaryota</taxon>
        <taxon>Metazoa</taxon>
        <taxon>Ecdysozoa</taxon>
        <taxon>Arthropoda</taxon>
        <taxon>Hexapoda</taxon>
        <taxon>Insecta</taxon>
        <taxon>Pterygota</taxon>
        <taxon>Neoptera</taxon>
        <taxon>Paraneoptera</taxon>
        <taxon>Psocodea</taxon>
        <taxon>Troctomorpha</taxon>
        <taxon>Phthiraptera</taxon>
        <taxon>Anoplura</taxon>
        <taxon>Polyplacidae</taxon>
        <taxon>Polyplax</taxon>
    </lineage>
</organism>
<dbReference type="Proteomes" id="UP001359485">
    <property type="component" value="Unassembled WGS sequence"/>
</dbReference>
<evidence type="ECO:0000313" key="4">
    <source>
        <dbReference type="EMBL" id="KAK6617163.1"/>
    </source>
</evidence>
<sequence length="87" mass="9397">MMTGILLNSWKSVKQHIPLIKFRKGGSFTENTSAAVSAVAGGSKSPDITSGNVQQPPVIEDWQIPPHYRRATLDDKEIDAINSGGAY</sequence>